<dbReference type="AlphaFoldDB" id="A0A6G1HZR9"/>
<dbReference type="Gene3D" id="3.40.50.1240">
    <property type="entry name" value="Phosphoglycerate mutase-like"/>
    <property type="match status" value="1"/>
</dbReference>
<name>A0A6G1HZR9_9PEZI</name>
<dbReference type="PANTHER" id="PTHR11567">
    <property type="entry name" value="ACID PHOSPHATASE-RELATED"/>
    <property type="match status" value="1"/>
</dbReference>
<dbReference type="SUPFAM" id="SSF53254">
    <property type="entry name" value="Phosphoglycerate mutase-like"/>
    <property type="match status" value="1"/>
</dbReference>
<comment type="similarity">
    <text evidence="1">Belongs to the histidine acid phosphatase family.</text>
</comment>
<keyword evidence="3" id="KW-0472">Membrane</keyword>
<dbReference type="InterPro" id="IPR029033">
    <property type="entry name" value="His_PPase_superfam"/>
</dbReference>
<accession>A0A6G1HZR9</accession>
<organism evidence="5 6">
    <name type="scientific">Trichodelitschia bisporula</name>
    <dbReference type="NCBI Taxonomy" id="703511"/>
    <lineage>
        <taxon>Eukaryota</taxon>
        <taxon>Fungi</taxon>
        <taxon>Dikarya</taxon>
        <taxon>Ascomycota</taxon>
        <taxon>Pezizomycotina</taxon>
        <taxon>Dothideomycetes</taxon>
        <taxon>Dothideomycetes incertae sedis</taxon>
        <taxon>Phaeotrichales</taxon>
        <taxon>Phaeotrichaceae</taxon>
        <taxon>Trichodelitschia</taxon>
    </lineage>
</organism>
<feature type="region of interest" description="Disordered" evidence="2">
    <location>
        <begin position="562"/>
        <end position="589"/>
    </location>
</feature>
<feature type="signal peptide" evidence="4">
    <location>
        <begin position="1"/>
        <end position="19"/>
    </location>
</feature>
<dbReference type="OrthoDB" id="258392at2759"/>
<dbReference type="GO" id="GO:0016791">
    <property type="term" value="F:phosphatase activity"/>
    <property type="evidence" value="ECO:0007669"/>
    <property type="project" value="TreeGrafter"/>
</dbReference>
<proteinExistence type="inferred from homology"/>
<evidence type="ECO:0000256" key="4">
    <source>
        <dbReference type="SAM" id="SignalP"/>
    </source>
</evidence>
<feature type="transmembrane region" description="Helical" evidence="3">
    <location>
        <begin position="457"/>
        <end position="484"/>
    </location>
</feature>
<evidence type="ECO:0000313" key="6">
    <source>
        <dbReference type="Proteomes" id="UP000799640"/>
    </source>
</evidence>
<reference evidence="5" key="1">
    <citation type="journal article" date="2020" name="Stud. Mycol.">
        <title>101 Dothideomycetes genomes: a test case for predicting lifestyles and emergence of pathogens.</title>
        <authorList>
            <person name="Haridas S."/>
            <person name="Albert R."/>
            <person name="Binder M."/>
            <person name="Bloem J."/>
            <person name="Labutti K."/>
            <person name="Salamov A."/>
            <person name="Andreopoulos B."/>
            <person name="Baker S."/>
            <person name="Barry K."/>
            <person name="Bills G."/>
            <person name="Bluhm B."/>
            <person name="Cannon C."/>
            <person name="Castanera R."/>
            <person name="Culley D."/>
            <person name="Daum C."/>
            <person name="Ezra D."/>
            <person name="Gonzalez J."/>
            <person name="Henrissat B."/>
            <person name="Kuo A."/>
            <person name="Liang C."/>
            <person name="Lipzen A."/>
            <person name="Lutzoni F."/>
            <person name="Magnuson J."/>
            <person name="Mondo S."/>
            <person name="Nolan M."/>
            <person name="Ohm R."/>
            <person name="Pangilinan J."/>
            <person name="Park H.-J."/>
            <person name="Ramirez L."/>
            <person name="Alfaro M."/>
            <person name="Sun H."/>
            <person name="Tritt A."/>
            <person name="Yoshinaga Y."/>
            <person name="Zwiers L.-H."/>
            <person name="Turgeon B."/>
            <person name="Goodwin S."/>
            <person name="Spatafora J."/>
            <person name="Crous P."/>
            <person name="Grigoriev I."/>
        </authorList>
    </citation>
    <scope>NUCLEOTIDE SEQUENCE</scope>
    <source>
        <strain evidence="5">CBS 262.69</strain>
    </source>
</reference>
<keyword evidence="3" id="KW-1133">Transmembrane helix</keyword>
<dbReference type="EMBL" id="ML996693">
    <property type="protein sequence ID" value="KAF2401366.1"/>
    <property type="molecule type" value="Genomic_DNA"/>
</dbReference>
<sequence>MLTLYATLLVFLWLEGVSAQTVFTVHSTVIFARVGDRTPLSTDDPVQLTSLGAQQMYNLGSFLRRRYITSGDTNPFVGAGVIAGLSSWHLSPQQLYVLTENTQSTTASALAFMQGFYPPFQLPNGTAKYIDPSSLVANNSYVEYPLNGYQYPSINAVSELDPNSIFVAGNDNCDNYYESGGTYTSSIQFSYIQNQTHDFYQSIGRAILGDDMNPSGWDYAYATDIYDFVSYQNRHNDTVAAILSRAEFKGVVDELANLASMKQWELNGNSSDGIRTIAGQTLAAKVLGLFASNMVYAGYQNKVNLIVGDFAPMIALFSLMNLSSINSNFRLIPPFGSAIALELFSINNSTGVGSGDGANYPNADSLWVRFLYTNGSTTDANPNPTAQTYQMFNNGPSGINMKFKEFAAAVEDIMLSDVSRWCILCSSTRIFCPGFTGSDGSNASDASRKHGLSLQAAGVLGAGVTLAVLLLLLALAMLVGGVRFRRRVGGLRRRSDLGGFKGSAKLASDTDLNIPKNAAPIGIVSEDVKKGHERVGSWELKSKDAPAGDRFGSLADRAVGADRRPSYELDDDEERIDPFQQPVKPVERV</sequence>
<keyword evidence="3" id="KW-0812">Transmembrane</keyword>
<evidence type="ECO:0000313" key="5">
    <source>
        <dbReference type="EMBL" id="KAF2401366.1"/>
    </source>
</evidence>
<keyword evidence="6" id="KW-1185">Reference proteome</keyword>
<dbReference type="PANTHER" id="PTHR11567:SF127">
    <property type="entry name" value="HISTIDINE ACID PHOSPHATASE"/>
    <property type="match status" value="1"/>
</dbReference>
<dbReference type="Proteomes" id="UP000799640">
    <property type="component" value="Unassembled WGS sequence"/>
</dbReference>
<protein>
    <submittedName>
        <fullName evidence="5">Phosphoglycerate mutase-like protein</fullName>
    </submittedName>
</protein>
<gene>
    <name evidence="5" type="ORF">EJ06DRAFT_492570</name>
</gene>
<evidence type="ECO:0000256" key="2">
    <source>
        <dbReference type="SAM" id="MobiDB-lite"/>
    </source>
</evidence>
<keyword evidence="4" id="KW-0732">Signal</keyword>
<dbReference type="InterPro" id="IPR050645">
    <property type="entry name" value="Histidine_acid_phosphatase"/>
</dbReference>
<dbReference type="InterPro" id="IPR000560">
    <property type="entry name" value="His_Pase_clade-2"/>
</dbReference>
<evidence type="ECO:0000256" key="1">
    <source>
        <dbReference type="ARBA" id="ARBA00005375"/>
    </source>
</evidence>
<feature type="chain" id="PRO_5026014480" evidence="4">
    <location>
        <begin position="20"/>
        <end position="589"/>
    </location>
</feature>
<evidence type="ECO:0000256" key="3">
    <source>
        <dbReference type="SAM" id="Phobius"/>
    </source>
</evidence>
<dbReference type="CDD" id="cd07061">
    <property type="entry name" value="HP_HAP_like"/>
    <property type="match status" value="1"/>
</dbReference>
<dbReference type="Pfam" id="PF00328">
    <property type="entry name" value="His_Phos_2"/>
    <property type="match status" value="1"/>
</dbReference>